<dbReference type="Pfam" id="PF13715">
    <property type="entry name" value="CarbopepD_reg_2"/>
    <property type="match status" value="1"/>
</dbReference>
<dbReference type="GO" id="GO:0009279">
    <property type="term" value="C:cell outer membrane"/>
    <property type="evidence" value="ECO:0007669"/>
    <property type="project" value="UniProtKB-SubCell"/>
</dbReference>
<proteinExistence type="inferred from homology"/>
<feature type="domain" description="TonB-dependent receptor plug" evidence="14">
    <location>
        <begin position="110"/>
        <end position="219"/>
    </location>
</feature>
<dbReference type="InterPro" id="IPR012910">
    <property type="entry name" value="Plug_dom"/>
</dbReference>
<feature type="domain" description="TonB-dependent receptor-like beta-barrel" evidence="13">
    <location>
        <begin position="315"/>
        <end position="740"/>
    </location>
</feature>
<dbReference type="Gene3D" id="2.170.130.10">
    <property type="entry name" value="TonB-dependent receptor, plug domain"/>
    <property type="match status" value="1"/>
</dbReference>
<evidence type="ECO:0000256" key="5">
    <source>
        <dbReference type="ARBA" id="ARBA00022729"/>
    </source>
</evidence>
<dbReference type="InterPro" id="IPR037066">
    <property type="entry name" value="Plug_dom_sf"/>
</dbReference>
<dbReference type="Gene3D" id="2.40.170.20">
    <property type="entry name" value="TonB-dependent receptor, beta-barrel domain"/>
    <property type="match status" value="1"/>
</dbReference>
<keyword evidence="3 10" id="KW-1134">Transmembrane beta strand</keyword>
<dbReference type="PANTHER" id="PTHR30069:SF29">
    <property type="entry name" value="HEMOGLOBIN AND HEMOGLOBIN-HAPTOGLOBIN-BINDING PROTEIN 1-RELATED"/>
    <property type="match status" value="1"/>
</dbReference>
<evidence type="ECO:0000256" key="12">
    <source>
        <dbReference type="SAM" id="SignalP"/>
    </source>
</evidence>
<evidence type="ECO:0000256" key="3">
    <source>
        <dbReference type="ARBA" id="ARBA00022452"/>
    </source>
</evidence>
<dbReference type="Pfam" id="PF00593">
    <property type="entry name" value="TonB_dep_Rec_b-barrel"/>
    <property type="match status" value="1"/>
</dbReference>
<keyword evidence="8 15" id="KW-0675">Receptor</keyword>
<dbReference type="GO" id="GO:0044718">
    <property type="term" value="P:siderophore transmembrane transport"/>
    <property type="evidence" value="ECO:0007669"/>
    <property type="project" value="TreeGrafter"/>
</dbReference>
<keyword evidence="5 12" id="KW-0732">Signal</keyword>
<evidence type="ECO:0000256" key="4">
    <source>
        <dbReference type="ARBA" id="ARBA00022692"/>
    </source>
</evidence>
<keyword evidence="9 10" id="KW-0998">Cell outer membrane</keyword>
<keyword evidence="4 10" id="KW-0812">Transmembrane</keyword>
<organism evidence="15 16">
    <name type="scientific">Maribacter vaceletii</name>
    <dbReference type="NCBI Taxonomy" id="1206816"/>
    <lineage>
        <taxon>Bacteria</taxon>
        <taxon>Pseudomonadati</taxon>
        <taxon>Bacteroidota</taxon>
        <taxon>Flavobacteriia</taxon>
        <taxon>Flavobacteriales</taxon>
        <taxon>Flavobacteriaceae</taxon>
        <taxon>Maribacter</taxon>
    </lineage>
</organism>
<accession>A0A495EEH2</accession>
<comment type="similarity">
    <text evidence="10 11">Belongs to the TonB-dependent receptor family.</text>
</comment>
<reference evidence="15 16" key="1">
    <citation type="submission" date="2018-10" db="EMBL/GenBank/DDBJ databases">
        <title>Genomic Encyclopedia of Archaeal and Bacterial Type Strains, Phase II (KMG-II): from individual species to whole genera.</title>
        <authorList>
            <person name="Goeker M."/>
        </authorList>
    </citation>
    <scope>NUCLEOTIDE SEQUENCE [LARGE SCALE GENOMIC DNA]</scope>
    <source>
        <strain evidence="15 16">DSM 25230</strain>
    </source>
</reference>
<comment type="caution">
    <text evidence="15">The sequence shown here is derived from an EMBL/GenBank/DDBJ whole genome shotgun (WGS) entry which is preliminary data.</text>
</comment>
<dbReference type="SUPFAM" id="SSF49464">
    <property type="entry name" value="Carboxypeptidase regulatory domain-like"/>
    <property type="match status" value="1"/>
</dbReference>
<evidence type="ECO:0000259" key="13">
    <source>
        <dbReference type="Pfam" id="PF00593"/>
    </source>
</evidence>
<feature type="chain" id="PRO_5019851958" evidence="12">
    <location>
        <begin position="20"/>
        <end position="777"/>
    </location>
</feature>
<dbReference type="Gene3D" id="2.60.40.1120">
    <property type="entry name" value="Carboxypeptidase-like, regulatory domain"/>
    <property type="match status" value="1"/>
</dbReference>
<dbReference type="AlphaFoldDB" id="A0A495EEH2"/>
<dbReference type="InterPro" id="IPR000531">
    <property type="entry name" value="Beta-barrel_TonB"/>
</dbReference>
<evidence type="ECO:0000256" key="2">
    <source>
        <dbReference type="ARBA" id="ARBA00022448"/>
    </source>
</evidence>
<evidence type="ECO:0000313" key="16">
    <source>
        <dbReference type="Proteomes" id="UP000269412"/>
    </source>
</evidence>
<dbReference type="Pfam" id="PF07715">
    <property type="entry name" value="Plug"/>
    <property type="match status" value="1"/>
</dbReference>
<keyword evidence="7 10" id="KW-0472">Membrane</keyword>
<dbReference type="GO" id="GO:0015344">
    <property type="term" value="F:siderophore uptake transmembrane transporter activity"/>
    <property type="evidence" value="ECO:0007669"/>
    <property type="project" value="TreeGrafter"/>
</dbReference>
<evidence type="ECO:0000256" key="1">
    <source>
        <dbReference type="ARBA" id="ARBA00004571"/>
    </source>
</evidence>
<evidence type="ECO:0000256" key="9">
    <source>
        <dbReference type="ARBA" id="ARBA00023237"/>
    </source>
</evidence>
<dbReference type="InterPro" id="IPR039426">
    <property type="entry name" value="TonB-dep_rcpt-like"/>
</dbReference>
<dbReference type="OrthoDB" id="9795928at2"/>
<dbReference type="PROSITE" id="PS52016">
    <property type="entry name" value="TONB_DEPENDENT_REC_3"/>
    <property type="match status" value="1"/>
</dbReference>
<dbReference type="InterPro" id="IPR008969">
    <property type="entry name" value="CarboxyPept-like_regulatory"/>
</dbReference>
<dbReference type="SUPFAM" id="SSF56935">
    <property type="entry name" value="Porins"/>
    <property type="match status" value="1"/>
</dbReference>
<comment type="subcellular location">
    <subcellularLocation>
        <location evidence="1 10">Cell outer membrane</location>
        <topology evidence="1 10">Multi-pass membrane protein</topology>
    </subcellularLocation>
</comment>
<keyword evidence="16" id="KW-1185">Reference proteome</keyword>
<feature type="signal peptide" evidence="12">
    <location>
        <begin position="1"/>
        <end position="19"/>
    </location>
</feature>
<protein>
    <submittedName>
        <fullName evidence="15">Outer membrane receptor for ferrienterochelin and colicin</fullName>
    </submittedName>
</protein>
<evidence type="ECO:0000256" key="10">
    <source>
        <dbReference type="PROSITE-ProRule" id="PRU01360"/>
    </source>
</evidence>
<sequence>MKKISILLFALAISTITFAQNTYKGKVLGENNEALHGATIISETKKGTTTNKKGEFSILLKTNSKVTVSYIGYSDATTTLNSEFNTIQLQIAEESLEEVVISASREQQKRKEVPAAISVISAQNIKETKPFGIEQIVNQVPGVFMATSKASSNEVHFMSVRSPISTKSLFLYVEDGLPIRPTAVFNHNALLEMNNTSFERVEVLKGPASSIYGSESIGGSFNFLTKNPKSGLHGCIGFQANDMGVKKYEAEIANHNSKNFGFYLGTHYIFRENGPIEHSDYEKFAVTFKTINDFSESLKWTNAITLVDFRTDMTGSLSESDYLGGNYESDQTFTERVALAFRYRSTLDKYWNDNNKTSFNFIYRDNRMDQIPSYRVRQFRNNGQLTGQGSGETNSNQFVSYVGLVQHKVDFNFLNSSLIVGGFADLSPQDYVAENISITVDPTTGQNLSYSKNSNDYILNYEADILNYAGYFQFEISPIQALKITAALRYDKFVYDYDNRIDGQAGAQDTKSEYNNISPKLGANFNFSNTGGIYANYSNGFTPPQTSDLYRNSLVDIGGEIFDLKPSDYNNYEIGGYFKNKKWKLDAALYLLEGKNTLITLRDPNDLFYNANAGKTRSTGIEYGITFYATKEIALSHNGSYANHKYISFFERGTDYSNTPMETAPKLLGMSTITYKPSYFKNFKIAAEHELVGKYNTSFKGQIDNQDGTFSTATYDGHNIINLKATYNYKNFEIWAHALNIFDDLYSVRASYNRFRSENSYIIGNPRAFHGGIKYSF</sequence>
<keyword evidence="2 10" id="KW-0813">Transport</keyword>
<evidence type="ECO:0000256" key="7">
    <source>
        <dbReference type="ARBA" id="ARBA00023136"/>
    </source>
</evidence>
<evidence type="ECO:0000256" key="6">
    <source>
        <dbReference type="ARBA" id="ARBA00023077"/>
    </source>
</evidence>
<dbReference type="PANTHER" id="PTHR30069">
    <property type="entry name" value="TONB-DEPENDENT OUTER MEMBRANE RECEPTOR"/>
    <property type="match status" value="1"/>
</dbReference>
<gene>
    <name evidence="15" type="ORF">CLV91_1151</name>
</gene>
<evidence type="ECO:0000256" key="8">
    <source>
        <dbReference type="ARBA" id="ARBA00023170"/>
    </source>
</evidence>
<dbReference type="Proteomes" id="UP000269412">
    <property type="component" value="Unassembled WGS sequence"/>
</dbReference>
<evidence type="ECO:0000313" key="15">
    <source>
        <dbReference type="EMBL" id="RKR15069.1"/>
    </source>
</evidence>
<dbReference type="RefSeq" id="WP_121064823.1">
    <property type="nucleotide sequence ID" value="NZ_RBIQ01000007.1"/>
</dbReference>
<dbReference type="InterPro" id="IPR036942">
    <property type="entry name" value="Beta-barrel_TonB_sf"/>
</dbReference>
<evidence type="ECO:0000256" key="11">
    <source>
        <dbReference type="RuleBase" id="RU003357"/>
    </source>
</evidence>
<name>A0A495EEH2_9FLAO</name>
<keyword evidence="6 11" id="KW-0798">TonB box</keyword>
<evidence type="ECO:0000259" key="14">
    <source>
        <dbReference type="Pfam" id="PF07715"/>
    </source>
</evidence>
<dbReference type="EMBL" id="RBIQ01000007">
    <property type="protein sequence ID" value="RKR15069.1"/>
    <property type="molecule type" value="Genomic_DNA"/>
</dbReference>